<evidence type="ECO:0000313" key="2">
    <source>
        <dbReference type="Proteomes" id="UP000242444"/>
    </source>
</evidence>
<dbReference type="Proteomes" id="UP000242444">
    <property type="component" value="Unassembled WGS sequence"/>
</dbReference>
<evidence type="ECO:0000313" key="1">
    <source>
        <dbReference type="EMBL" id="OZM71092.1"/>
    </source>
</evidence>
<gene>
    <name evidence="1" type="ORF">CFN78_21725</name>
</gene>
<dbReference type="EMBL" id="NKYE01000015">
    <property type="protein sequence ID" value="OZM71092.1"/>
    <property type="molecule type" value="Genomic_DNA"/>
</dbReference>
<comment type="caution">
    <text evidence="1">The sequence shown here is derived from an EMBL/GenBank/DDBJ whole genome shotgun (WGS) entry which is preliminary data.</text>
</comment>
<keyword evidence="2" id="KW-1185">Reference proteome</keyword>
<dbReference type="AlphaFoldDB" id="A0A263CY69"/>
<name>A0A263CY69_9PSEU</name>
<organism evidence="1 2">
    <name type="scientific">Amycolatopsis antarctica</name>
    <dbReference type="NCBI Taxonomy" id="1854586"/>
    <lineage>
        <taxon>Bacteria</taxon>
        <taxon>Bacillati</taxon>
        <taxon>Actinomycetota</taxon>
        <taxon>Actinomycetes</taxon>
        <taxon>Pseudonocardiales</taxon>
        <taxon>Pseudonocardiaceae</taxon>
        <taxon>Amycolatopsis</taxon>
    </lineage>
</organism>
<proteinExistence type="predicted"/>
<dbReference type="InParanoid" id="A0A263CY69"/>
<accession>A0A263CY69</accession>
<protein>
    <submittedName>
        <fullName evidence="1">Uncharacterized protein</fullName>
    </submittedName>
</protein>
<reference evidence="1 2" key="1">
    <citation type="submission" date="2017-07" db="EMBL/GenBank/DDBJ databases">
        <title>Amycolatopsis antarcticus sp. nov., isolated from the surface of an Antarcticus brown macroalga.</title>
        <authorList>
            <person name="Wang J."/>
            <person name="Leiva S."/>
            <person name="Huang J."/>
            <person name="Huang Y."/>
        </authorList>
    </citation>
    <scope>NUCLEOTIDE SEQUENCE [LARGE SCALE GENOMIC DNA]</scope>
    <source>
        <strain evidence="1 2">AU-G6</strain>
    </source>
</reference>
<sequence>MKRTLLAAVVAPTVIGAGIIATTGVSQAESTYNFRLSNFSATVADICVHTDTDKVCSGEWPQGKSTVVEVRANSANDWKCEAKVVMGGNVSSGLFDRSEAKECYLEGPLFATTLKTKAP</sequence>